<evidence type="ECO:0000256" key="1">
    <source>
        <dbReference type="ARBA" id="ARBA00022603"/>
    </source>
</evidence>
<reference evidence="4 5" key="1">
    <citation type="submission" date="2018-06" db="EMBL/GenBank/DDBJ databases">
        <title>Genomic Encyclopedia of Archaeal and Bacterial Type Strains, Phase II (KMG-II): from individual species to whole genera.</title>
        <authorList>
            <person name="Goeker M."/>
        </authorList>
    </citation>
    <scope>NUCLEOTIDE SEQUENCE [LARGE SCALE GENOMIC DNA]</scope>
    <source>
        <strain evidence="4 5">ATCC BAA-1881</strain>
    </source>
</reference>
<evidence type="ECO:0000313" key="5">
    <source>
        <dbReference type="Proteomes" id="UP000248806"/>
    </source>
</evidence>
<dbReference type="PROSITE" id="PS51682">
    <property type="entry name" value="SAM_OMT_I"/>
    <property type="match status" value="1"/>
</dbReference>
<dbReference type="AlphaFoldDB" id="A0A326TZC2"/>
<dbReference type="InterPro" id="IPR029063">
    <property type="entry name" value="SAM-dependent_MTases_sf"/>
</dbReference>
<dbReference type="PANTHER" id="PTHR43167">
    <property type="entry name" value="PUTATIVE (AFU_ORTHOLOGUE AFUA_6G01830)-RELATED"/>
    <property type="match status" value="1"/>
</dbReference>
<evidence type="ECO:0000256" key="2">
    <source>
        <dbReference type="ARBA" id="ARBA00022679"/>
    </source>
</evidence>
<dbReference type="RefSeq" id="WP_246046337.1">
    <property type="nucleotide sequence ID" value="NZ_BIFX01000001.1"/>
</dbReference>
<comment type="caution">
    <text evidence="4">The sequence shown here is derived from an EMBL/GenBank/DDBJ whole genome shotgun (WGS) entry which is preliminary data.</text>
</comment>
<dbReference type="Proteomes" id="UP000248806">
    <property type="component" value="Unassembled WGS sequence"/>
</dbReference>
<dbReference type="GO" id="GO:0008171">
    <property type="term" value="F:O-methyltransferase activity"/>
    <property type="evidence" value="ECO:0007669"/>
    <property type="project" value="InterPro"/>
</dbReference>
<dbReference type="InterPro" id="IPR002935">
    <property type="entry name" value="SAM_O-MeTrfase"/>
</dbReference>
<dbReference type="CDD" id="cd02440">
    <property type="entry name" value="AdoMet_MTases"/>
    <property type="match status" value="1"/>
</dbReference>
<sequence>MQTSMPQELQLLLRHIYEEGQQHDARTQERREKMLLLEPETAQVLSLLIRSSKRKRILEVGTSAGYSTIWLAWAAGEQGHILSIDREAQKHMLADAHLRQAGLREQVTLLCGDATEVIRDLEGPFDFVFFDADRFSAPAQLSLLLPHLERDVMLCADNVLSHPEEIAGYLQAIAALSDFEHLVLPVGKGLSIAYRT</sequence>
<dbReference type="Pfam" id="PF01596">
    <property type="entry name" value="Methyltransf_3"/>
    <property type="match status" value="1"/>
</dbReference>
<dbReference type="Gene3D" id="3.40.50.150">
    <property type="entry name" value="Vaccinia Virus protein VP39"/>
    <property type="match status" value="1"/>
</dbReference>
<organism evidence="4 5">
    <name type="scientific">Thermosporothrix hazakensis</name>
    <dbReference type="NCBI Taxonomy" id="644383"/>
    <lineage>
        <taxon>Bacteria</taxon>
        <taxon>Bacillati</taxon>
        <taxon>Chloroflexota</taxon>
        <taxon>Ktedonobacteria</taxon>
        <taxon>Ktedonobacterales</taxon>
        <taxon>Thermosporotrichaceae</taxon>
        <taxon>Thermosporothrix</taxon>
    </lineage>
</organism>
<keyword evidence="2 4" id="KW-0808">Transferase</keyword>
<name>A0A326TZC2_THEHA</name>
<keyword evidence="1 4" id="KW-0489">Methyltransferase</keyword>
<evidence type="ECO:0000256" key="3">
    <source>
        <dbReference type="ARBA" id="ARBA00022691"/>
    </source>
</evidence>
<accession>A0A326TZC2</accession>
<dbReference type="SUPFAM" id="SSF53335">
    <property type="entry name" value="S-adenosyl-L-methionine-dependent methyltransferases"/>
    <property type="match status" value="1"/>
</dbReference>
<protein>
    <submittedName>
        <fullName evidence="4">Putative O-methyltransferase YrrM</fullName>
    </submittedName>
</protein>
<keyword evidence="5" id="KW-1185">Reference proteome</keyword>
<dbReference type="GO" id="GO:0032259">
    <property type="term" value="P:methylation"/>
    <property type="evidence" value="ECO:0007669"/>
    <property type="project" value="UniProtKB-KW"/>
</dbReference>
<evidence type="ECO:0000313" key="4">
    <source>
        <dbReference type="EMBL" id="PZW22914.1"/>
    </source>
</evidence>
<proteinExistence type="predicted"/>
<keyword evidence="3" id="KW-0949">S-adenosyl-L-methionine</keyword>
<gene>
    <name evidence="4" type="ORF">EI42_05259</name>
</gene>
<dbReference type="PANTHER" id="PTHR43167:SF1">
    <property type="entry name" value="PUTATIVE (AFU_ORTHOLOGUE AFUA_6G01830)-RELATED"/>
    <property type="match status" value="1"/>
</dbReference>
<dbReference type="EMBL" id="QKUF01000029">
    <property type="protein sequence ID" value="PZW22914.1"/>
    <property type="molecule type" value="Genomic_DNA"/>
</dbReference>